<evidence type="ECO:0000313" key="15">
    <source>
        <dbReference type="Proteomes" id="UP001515480"/>
    </source>
</evidence>
<dbReference type="GO" id="GO:0051231">
    <property type="term" value="P:spindle elongation"/>
    <property type="evidence" value="ECO:0007669"/>
    <property type="project" value="TreeGrafter"/>
</dbReference>
<keyword evidence="3" id="KW-0493">Microtubule</keyword>
<dbReference type="InterPro" id="IPR047149">
    <property type="entry name" value="KIF11-like"/>
</dbReference>
<name>A0AB34IG94_PRYPA</name>
<dbReference type="PANTHER" id="PTHR47970:SF12">
    <property type="entry name" value="KINESIN FAMILY MEMBER 11"/>
    <property type="match status" value="1"/>
</dbReference>
<dbReference type="GO" id="GO:0008574">
    <property type="term" value="F:plus-end-directed microtubule motor activity"/>
    <property type="evidence" value="ECO:0007669"/>
    <property type="project" value="TreeGrafter"/>
</dbReference>
<reference evidence="14 15" key="1">
    <citation type="journal article" date="2024" name="Science">
        <title>Giant polyketide synthase enzymes in the biosynthesis of giant marine polyether toxins.</title>
        <authorList>
            <person name="Fallon T.R."/>
            <person name="Shende V.V."/>
            <person name="Wierzbicki I.H."/>
            <person name="Pendleton A.L."/>
            <person name="Watervoot N.F."/>
            <person name="Auber R.P."/>
            <person name="Gonzalez D.J."/>
            <person name="Wisecaver J.H."/>
            <person name="Moore B.S."/>
        </authorList>
    </citation>
    <scope>NUCLEOTIDE SEQUENCE [LARGE SCALE GENOMIC DNA]</scope>
    <source>
        <strain evidence="14 15">12B1</strain>
    </source>
</reference>
<proteinExistence type="inferred from homology"/>
<keyword evidence="10" id="KW-0175">Coiled coil</keyword>
<evidence type="ECO:0000256" key="7">
    <source>
        <dbReference type="ARBA" id="ARBA00023212"/>
    </source>
</evidence>
<dbReference type="InterPro" id="IPR027417">
    <property type="entry name" value="P-loop_NTPase"/>
</dbReference>
<evidence type="ECO:0008006" key="16">
    <source>
        <dbReference type="Google" id="ProtNLM"/>
    </source>
</evidence>
<feature type="region of interest" description="Disordered" evidence="11">
    <location>
        <begin position="1380"/>
        <end position="1408"/>
    </location>
</feature>
<dbReference type="SMART" id="SM00129">
    <property type="entry name" value="KISc"/>
    <property type="match status" value="1"/>
</dbReference>
<evidence type="ECO:0000313" key="14">
    <source>
        <dbReference type="EMBL" id="KAL1499179.1"/>
    </source>
</evidence>
<evidence type="ECO:0000256" key="6">
    <source>
        <dbReference type="ARBA" id="ARBA00023175"/>
    </source>
</evidence>
<dbReference type="GO" id="GO:0005524">
    <property type="term" value="F:ATP binding"/>
    <property type="evidence" value="ECO:0007669"/>
    <property type="project" value="UniProtKB-UniRule"/>
</dbReference>
<evidence type="ECO:0000256" key="3">
    <source>
        <dbReference type="ARBA" id="ARBA00022701"/>
    </source>
</evidence>
<dbReference type="InterPro" id="IPR003034">
    <property type="entry name" value="SAP_dom"/>
</dbReference>
<accession>A0AB34IG94</accession>
<comment type="subcellular location">
    <subcellularLocation>
        <location evidence="1">Cytoplasm</location>
        <location evidence="1">Cytoskeleton</location>
    </subcellularLocation>
</comment>
<dbReference type="PROSITE" id="PS50800">
    <property type="entry name" value="SAP"/>
    <property type="match status" value="1"/>
</dbReference>
<dbReference type="GO" id="GO:0007018">
    <property type="term" value="P:microtubule-based movement"/>
    <property type="evidence" value="ECO:0007669"/>
    <property type="project" value="InterPro"/>
</dbReference>
<dbReference type="GO" id="GO:0072686">
    <property type="term" value="C:mitotic spindle"/>
    <property type="evidence" value="ECO:0007669"/>
    <property type="project" value="TreeGrafter"/>
</dbReference>
<evidence type="ECO:0000259" key="13">
    <source>
        <dbReference type="PROSITE" id="PS50800"/>
    </source>
</evidence>
<evidence type="ECO:0000256" key="9">
    <source>
        <dbReference type="PROSITE-ProRule" id="PRU00283"/>
    </source>
</evidence>
<dbReference type="PANTHER" id="PTHR47970">
    <property type="entry name" value="KINESIN-LIKE PROTEIN KIF11"/>
    <property type="match status" value="1"/>
</dbReference>
<dbReference type="EMBL" id="JBGBPQ010000026">
    <property type="protein sequence ID" value="KAL1499179.1"/>
    <property type="molecule type" value="Genomic_DNA"/>
</dbReference>
<evidence type="ECO:0000256" key="4">
    <source>
        <dbReference type="ARBA" id="ARBA00022741"/>
    </source>
</evidence>
<dbReference type="GO" id="GO:0005876">
    <property type="term" value="C:spindle microtubule"/>
    <property type="evidence" value="ECO:0007669"/>
    <property type="project" value="TreeGrafter"/>
</dbReference>
<dbReference type="SUPFAM" id="SSF68906">
    <property type="entry name" value="SAP domain"/>
    <property type="match status" value="1"/>
</dbReference>
<dbReference type="Proteomes" id="UP001515480">
    <property type="component" value="Unassembled WGS sequence"/>
</dbReference>
<dbReference type="InterPro" id="IPR019821">
    <property type="entry name" value="Kinesin_motor_CS"/>
</dbReference>
<dbReference type="PRINTS" id="PR00380">
    <property type="entry name" value="KINESINHEAVY"/>
</dbReference>
<organism evidence="14 15">
    <name type="scientific">Prymnesium parvum</name>
    <name type="common">Toxic golden alga</name>
    <dbReference type="NCBI Taxonomy" id="97485"/>
    <lineage>
        <taxon>Eukaryota</taxon>
        <taxon>Haptista</taxon>
        <taxon>Haptophyta</taxon>
        <taxon>Prymnesiophyceae</taxon>
        <taxon>Prymnesiales</taxon>
        <taxon>Prymnesiaceae</taxon>
        <taxon>Prymnesium</taxon>
    </lineage>
</organism>
<keyword evidence="4 9" id="KW-0547">Nucleotide-binding</keyword>
<keyword evidence="15" id="KW-1185">Reference proteome</keyword>
<comment type="caution">
    <text evidence="14">The sequence shown here is derived from an EMBL/GenBank/DDBJ whole genome shotgun (WGS) entry which is preliminary data.</text>
</comment>
<dbReference type="SUPFAM" id="SSF52540">
    <property type="entry name" value="P-loop containing nucleoside triphosphate hydrolases"/>
    <property type="match status" value="1"/>
</dbReference>
<dbReference type="Gene3D" id="1.10.720.30">
    <property type="entry name" value="SAP domain"/>
    <property type="match status" value="1"/>
</dbReference>
<feature type="coiled-coil region" evidence="10">
    <location>
        <begin position="704"/>
        <end position="738"/>
    </location>
</feature>
<dbReference type="InterPro" id="IPR036361">
    <property type="entry name" value="SAP_dom_sf"/>
</dbReference>
<evidence type="ECO:0000256" key="8">
    <source>
        <dbReference type="ARBA" id="ARBA00034704"/>
    </source>
</evidence>
<keyword evidence="2" id="KW-0963">Cytoplasm</keyword>
<evidence type="ECO:0000256" key="1">
    <source>
        <dbReference type="ARBA" id="ARBA00004245"/>
    </source>
</evidence>
<dbReference type="PROSITE" id="PS00411">
    <property type="entry name" value="KINESIN_MOTOR_1"/>
    <property type="match status" value="1"/>
</dbReference>
<dbReference type="Pfam" id="PF02037">
    <property type="entry name" value="SAP"/>
    <property type="match status" value="1"/>
</dbReference>
<evidence type="ECO:0000256" key="2">
    <source>
        <dbReference type="ARBA" id="ARBA00022490"/>
    </source>
</evidence>
<dbReference type="Pfam" id="PF00225">
    <property type="entry name" value="Kinesin"/>
    <property type="match status" value="1"/>
</dbReference>
<feature type="domain" description="SAP" evidence="13">
    <location>
        <begin position="1321"/>
        <end position="1355"/>
    </location>
</feature>
<dbReference type="GO" id="GO:0008017">
    <property type="term" value="F:microtubule binding"/>
    <property type="evidence" value="ECO:0007669"/>
    <property type="project" value="InterPro"/>
</dbReference>
<keyword evidence="6 9" id="KW-0505">Motor protein</keyword>
<dbReference type="PROSITE" id="PS50067">
    <property type="entry name" value="KINESIN_MOTOR_2"/>
    <property type="match status" value="1"/>
</dbReference>
<feature type="binding site" evidence="9">
    <location>
        <begin position="96"/>
        <end position="103"/>
    </location>
    <ligand>
        <name>ATP</name>
        <dbReference type="ChEBI" id="CHEBI:30616"/>
    </ligand>
</feature>
<feature type="domain" description="Kinesin motor" evidence="12">
    <location>
        <begin position="11"/>
        <end position="373"/>
    </location>
</feature>
<dbReference type="InterPro" id="IPR001752">
    <property type="entry name" value="Kinesin_motor_dom"/>
</dbReference>
<comment type="similarity">
    <text evidence="8">Belongs to the TRAFAC class myosin-kinesin ATPase superfamily. Kinesin family. KIN-5/BimC subfamily.</text>
</comment>
<dbReference type="Gene3D" id="3.40.850.10">
    <property type="entry name" value="Kinesin motor domain"/>
    <property type="match status" value="1"/>
</dbReference>
<gene>
    <name evidence="14" type="ORF">AB1Y20_013689</name>
</gene>
<dbReference type="FunFam" id="3.40.850.10:FF:000019">
    <property type="entry name" value="Kinesin-like protein KIN-5D"/>
    <property type="match status" value="1"/>
</dbReference>
<sequence length="1408" mass="153385">MGSAADEDASSVKVAVRLRPMSEREMRGNTVPVVNGSSERNEVTLIKGAGSHQQRRTYTFDDVYTSFSTQSEVFKTVEPLVADVLRGYEATVFAYGQTGTGKTHTMEGDISSDDQKGVIPRAVEAIFDQLRGPLYAQSSVSASYLEIYNEDLSDLLAEGGANDTHAHKTSFGQAAAKGASASLMLVEDIGTKKAPGKGVFVRNLSEHEVQSTADVLRLIQLAQERRRVGETKMNKHSSRSHCVFTLTVSSKRPTGDGGVMECSGKLNLVDLAGSECAKTAGSDAEKNLDRDRERKNINTSLLTLGRVISMLRNSEAKKGTERIPYRDSKLTRLLQESLGGRCKTLLIATLSPSVLAVEETHSTLNYAQSAQGITNKAVATSYIRMSNAKEMGAFTSREQGSSDASGANVQDWHEMECRLAYMQSQVDEAQAALARKHSQQEIILKRAEEAEKAQAEANERAAVVQLEKDRLHHLLMEREKELRLTKFFVAERARTEERLGSQAREVLVCLEQTESEASSLYSCLDDAVTKIFRQAERRSTFSQTSRESLLRVQSELDSLSKVLHEQRQAAIKTVHDAQQTRKDHTSRMQELADRLLKGGESEIHRGVHAIHEACTHAVTALNQNADDVQRQSVEIVQKAASAQDAVHSQLDRLSKLLEDGEASLSDWIQEASSKNSTNTIELAKRQEEFERMLQEAHAESFLKLQLEQKRLASHSAALNKLLQEVAEAQNTQASLRDSLAVATAAHGDDEHEAEERTRKITEAIDAASTAQLYTQRDSQLHDAMSLASKELRETCAGAHSMLDDQNQILCSASSEQREGNQMQRVLSQVNAVNSLEDAHFETRKAELASQQELLSSQRKEMDRLLASQAEQREHLRESLLSAMRQLLDSELDKLGSDANVGVSVLMDASERVSKGCAATVEKIENERSEKSALTSGLTESAQNWGRSNDTVLESIQQANKRRAEALTRVQDGKTAIDKAHDVAAAHVREWALGDAACRAALERVVGLGDASLAASKAAAASQAARFSNMQEHSQSLFEKNNLIQEQVSSCITVSHASGISLDEAEKMGVTRSEGLKKELHRTCEWKRSCLAADLESLSNLLPKRVLVAEGVREANADAKKLGSLMVHSLNEGASAVSEYATAAARAQVQSLQQFAEAENVQCQSIVRDLHEKYAEIAAQAADDTSASMSAVAGVEAAISRGGEVVAEVLSSQLSTLSGVTGDLHAFVQDSDAIKPPVLPERLPHPYEVPFAATASEEAMTTHFEERGELPMEACENEVATAATSPLREVTSAVSTSLDQARDAKENSEPARDANSVCTAALAAMKVQELRKLCEEHDLSVTGNKNDLVSRLQRVVAKVPLTPQRPKSDPGVLAAAVEKLSASRKSGGSRLPKLSRKNGSGQALKEISM</sequence>
<evidence type="ECO:0000256" key="10">
    <source>
        <dbReference type="SAM" id="Coils"/>
    </source>
</evidence>
<evidence type="ECO:0000256" key="11">
    <source>
        <dbReference type="SAM" id="MobiDB-lite"/>
    </source>
</evidence>
<dbReference type="InterPro" id="IPR036961">
    <property type="entry name" value="Kinesin_motor_dom_sf"/>
</dbReference>
<keyword evidence="7" id="KW-0206">Cytoskeleton</keyword>
<protein>
    <recommendedName>
        <fullName evidence="16">Kinesin-like protein</fullName>
    </recommendedName>
</protein>
<keyword evidence="5 9" id="KW-0067">ATP-binding</keyword>
<evidence type="ECO:0000256" key="5">
    <source>
        <dbReference type="ARBA" id="ARBA00022840"/>
    </source>
</evidence>
<dbReference type="GO" id="GO:0090307">
    <property type="term" value="P:mitotic spindle assembly"/>
    <property type="evidence" value="ECO:0007669"/>
    <property type="project" value="TreeGrafter"/>
</dbReference>
<dbReference type="CDD" id="cd00106">
    <property type="entry name" value="KISc"/>
    <property type="match status" value="1"/>
</dbReference>
<dbReference type="SMART" id="SM00513">
    <property type="entry name" value="SAP"/>
    <property type="match status" value="1"/>
</dbReference>
<evidence type="ECO:0000259" key="12">
    <source>
        <dbReference type="PROSITE" id="PS50067"/>
    </source>
</evidence>